<protein>
    <submittedName>
        <fullName evidence="1">Uncharacterized protein</fullName>
    </submittedName>
</protein>
<evidence type="ECO:0000313" key="1">
    <source>
        <dbReference type="EMBL" id="VEL36426.1"/>
    </source>
</evidence>
<gene>
    <name evidence="1" type="ORF">PXEA_LOCUS29866</name>
</gene>
<proteinExistence type="predicted"/>
<keyword evidence="2" id="KW-1185">Reference proteome</keyword>
<dbReference type="AlphaFoldDB" id="A0A448XGV2"/>
<dbReference type="EMBL" id="CAAALY010252212">
    <property type="protein sequence ID" value="VEL36426.1"/>
    <property type="molecule type" value="Genomic_DNA"/>
</dbReference>
<accession>A0A448XGV2</accession>
<organism evidence="1 2">
    <name type="scientific">Protopolystoma xenopodis</name>
    <dbReference type="NCBI Taxonomy" id="117903"/>
    <lineage>
        <taxon>Eukaryota</taxon>
        <taxon>Metazoa</taxon>
        <taxon>Spiralia</taxon>
        <taxon>Lophotrochozoa</taxon>
        <taxon>Platyhelminthes</taxon>
        <taxon>Monogenea</taxon>
        <taxon>Polyopisthocotylea</taxon>
        <taxon>Polystomatidea</taxon>
        <taxon>Polystomatidae</taxon>
        <taxon>Protopolystoma</taxon>
    </lineage>
</organism>
<dbReference type="Proteomes" id="UP000784294">
    <property type="component" value="Unassembled WGS sequence"/>
</dbReference>
<name>A0A448XGV2_9PLAT</name>
<comment type="caution">
    <text evidence="1">The sequence shown here is derived from an EMBL/GenBank/DDBJ whole genome shotgun (WGS) entry which is preliminary data.</text>
</comment>
<sequence>MIDDNNNTDYAPETELPHLAHQDVVNRMIFLTHPHNERWITYIMTFSDSTVAEREPSEEREDEKLMQSFLAPLLTFFLPRARMGYSLLQC</sequence>
<reference evidence="1" key="1">
    <citation type="submission" date="2018-11" db="EMBL/GenBank/DDBJ databases">
        <authorList>
            <consortium name="Pathogen Informatics"/>
        </authorList>
    </citation>
    <scope>NUCLEOTIDE SEQUENCE</scope>
</reference>
<evidence type="ECO:0000313" key="2">
    <source>
        <dbReference type="Proteomes" id="UP000784294"/>
    </source>
</evidence>